<keyword evidence="4" id="KW-1185">Reference proteome</keyword>
<feature type="domain" description="Hda lid" evidence="2">
    <location>
        <begin position="168"/>
        <end position="232"/>
    </location>
</feature>
<dbReference type="RefSeq" id="WP_136736386.1">
    <property type="nucleotide sequence ID" value="NZ_SWDB01000029.1"/>
</dbReference>
<feature type="domain" description="Chromosomal replication initiator protein DnaA ATPAse" evidence="1">
    <location>
        <begin position="94"/>
        <end position="160"/>
    </location>
</feature>
<protein>
    <submittedName>
        <fullName evidence="3">DnaA regulatory inactivator Hda</fullName>
    </submittedName>
</protein>
<evidence type="ECO:0000259" key="1">
    <source>
        <dbReference type="Pfam" id="PF00308"/>
    </source>
</evidence>
<dbReference type="PANTHER" id="PTHR30050">
    <property type="entry name" value="CHROMOSOMAL REPLICATION INITIATOR PROTEIN DNAA"/>
    <property type="match status" value="1"/>
</dbReference>
<proteinExistence type="predicted"/>
<reference evidence="3 4" key="1">
    <citation type="submission" date="2019-04" db="EMBL/GenBank/DDBJ databases">
        <title>Thalassotalea guangxiensis sp. nov., isolated from sediment of the coastal wetland.</title>
        <authorList>
            <person name="Zheng S."/>
            <person name="Zhang D."/>
        </authorList>
    </citation>
    <scope>NUCLEOTIDE SEQUENCE [LARGE SCALE GENOMIC DNA]</scope>
    <source>
        <strain evidence="3 4">ZS-4</strain>
    </source>
</reference>
<gene>
    <name evidence="3" type="primary">hda</name>
    <name evidence="3" type="ORF">E8M12_12005</name>
</gene>
<dbReference type="GO" id="GO:0032297">
    <property type="term" value="P:negative regulation of DNA-templated DNA replication initiation"/>
    <property type="evidence" value="ECO:0007669"/>
    <property type="project" value="InterPro"/>
</dbReference>
<dbReference type="OrthoDB" id="9784878at2"/>
<evidence type="ECO:0000313" key="4">
    <source>
        <dbReference type="Proteomes" id="UP000307999"/>
    </source>
</evidence>
<comment type="caution">
    <text evidence="3">The sequence shown here is derived from an EMBL/GenBank/DDBJ whole genome shotgun (WGS) entry which is preliminary data.</text>
</comment>
<sequence>MSKYNQLPLAVHLPDDETFNSFYCSNQQSLIANLKSFVEADNRGAHGYYLFGNNGVGKSHLLHASCAHASKLGLSSVCLPMAELVDMPVEVLADLEQVDLICLDDLQLIADSNYWQRAIFDLYNRVIENDKKIILSGNDSAAQLGISLPDLLSRITWGMVDQVKPLNDTEKTEALILRAKLRGIDLNEETARYLINRLSRDMKSLIDSLDTLDKASIREQRKITIPFIKSVLLK</sequence>
<dbReference type="GO" id="GO:0006270">
    <property type="term" value="P:DNA replication initiation"/>
    <property type="evidence" value="ECO:0007669"/>
    <property type="project" value="TreeGrafter"/>
</dbReference>
<dbReference type="Proteomes" id="UP000307999">
    <property type="component" value="Unassembled WGS sequence"/>
</dbReference>
<dbReference type="Pfam" id="PF00308">
    <property type="entry name" value="Bac_DnaA"/>
    <property type="match status" value="1"/>
</dbReference>
<organism evidence="3 4">
    <name type="scientific">Thalassotalea mangrovi</name>
    <dbReference type="NCBI Taxonomy" id="2572245"/>
    <lineage>
        <taxon>Bacteria</taxon>
        <taxon>Pseudomonadati</taxon>
        <taxon>Pseudomonadota</taxon>
        <taxon>Gammaproteobacteria</taxon>
        <taxon>Alteromonadales</taxon>
        <taxon>Colwelliaceae</taxon>
        <taxon>Thalassotalea</taxon>
    </lineage>
</organism>
<evidence type="ECO:0000313" key="3">
    <source>
        <dbReference type="EMBL" id="TKB44369.1"/>
    </source>
</evidence>
<evidence type="ECO:0000259" key="2">
    <source>
        <dbReference type="Pfam" id="PF22688"/>
    </source>
</evidence>
<dbReference type="InterPro" id="IPR017788">
    <property type="entry name" value="Hda"/>
</dbReference>
<accession>A0A4V6WMJ6</accession>
<dbReference type="EMBL" id="SWDB01000029">
    <property type="protein sequence ID" value="TKB44369.1"/>
    <property type="molecule type" value="Genomic_DNA"/>
</dbReference>
<dbReference type="Gene3D" id="3.40.50.300">
    <property type="entry name" value="P-loop containing nucleotide triphosphate hydrolases"/>
    <property type="match status" value="1"/>
</dbReference>
<dbReference type="InterPro" id="IPR055199">
    <property type="entry name" value="Hda_lid"/>
</dbReference>
<dbReference type="InterPro" id="IPR027417">
    <property type="entry name" value="P-loop_NTPase"/>
</dbReference>
<dbReference type="Pfam" id="PF22688">
    <property type="entry name" value="Hda_lid"/>
    <property type="match status" value="1"/>
</dbReference>
<name>A0A4V6WMJ6_9GAMM</name>
<dbReference type="SUPFAM" id="SSF52540">
    <property type="entry name" value="P-loop containing nucleoside triphosphate hydrolases"/>
    <property type="match status" value="1"/>
</dbReference>
<dbReference type="Gene3D" id="1.10.8.60">
    <property type="match status" value="1"/>
</dbReference>
<dbReference type="NCBIfam" id="TIGR03420">
    <property type="entry name" value="DnaA_homol_Hda"/>
    <property type="match status" value="1"/>
</dbReference>
<dbReference type="PANTHER" id="PTHR30050:SF5">
    <property type="entry name" value="DNAA REGULATORY INACTIVATOR HDA"/>
    <property type="match status" value="1"/>
</dbReference>
<dbReference type="AlphaFoldDB" id="A0A4V6WMJ6"/>
<dbReference type="InterPro" id="IPR013317">
    <property type="entry name" value="DnaA_dom"/>
</dbReference>